<feature type="transmembrane region" description="Helical" evidence="1">
    <location>
        <begin position="78"/>
        <end position="96"/>
    </location>
</feature>
<dbReference type="AlphaFoldDB" id="A0AAP2DXE3"/>
<reference evidence="2 3" key="1">
    <citation type="submission" date="2021-05" db="EMBL/GenBank/DDBJ databases">
        <title>A Polyphasic approach of four new species of the genus Ohtaekwangia: Ohtaekwangia histidinii sp. nov., Ohtaekwangia cretensis sp. nov., Ohtaekwangia indiensis sp. nov., Ohtaekwangia reichenbachii sp. nov. from diverse environment.</title>
        <authorList>
            <person name="Octaviana S."/>
        </authorList>
    </citation>
    <scope>NUCLEOTIDE SEQUENCE [LARGE SCALE GENOMIC DNA]</scope>
    <source>
        <strain evidence="2 3">PWU5</strain>
    </source>
</reference>
<evidence type="ECO:0000313" key="3">
    <source>
        <dbReference type="Proteomes" id="UP001319080"/>
    </source>
</evidence>
<name>A0AAP2DXE3_9BACT</name>
<accession>A0AAP2DXE3</accession>
<dbReference type="RefSeq" id="WP_254084744.1">
    <property type="nucleotide sequence ID" value="NZ_JAHESE010000011.1"/>
</dbReference>
<evidence type="ECO:0000313" key="2">
    <source>
        <dbReference type="EMBL" id="MBT1709163.1"/>
    </source>
</evidence>
<evidence type="ECO:0000256" key="1">
    <source>
        <dbReference type="SAM" id="Phobius"/>
    </source>
</evidence>
<dbReference type="InterPro" id="IPR041916">
    <property type="entry name" value="Anti_sigma_zinc_sf"/>
</dbReference>
<keyword evidence="1" id="KW-1133">Transmembrane helix</keyword>
<dbReference type="Gene3D" id="1.10.10.1320">
    <property type="entry name" value="Anti-sigma factor, zinc-finger domain"/>
    <property type="match status" value="1"/>
</dbReference>
<keyword evidence="3" id="KW-1185">Reference proteome</keyword>
<sequence>MSYKPDQHAWMAYLYDELEAAEKARMDEYIRTNPEARQELDNYRHLRQLMGTVEDKEVIAPPIVLGDSAPRIVWNTPALRVVAGIAASVLILMLAGRLTGLQAGFSGNEFRISFGTPASAPAVVPAPAAAAPALSAGEVQQMIDASLTRNTQTLQASWQENQHALDASIRRSLASNSGRINDLVKEASTASQQQVQDFIAQVQTENQRVVKDYFQLSATQQKDYIENLLVDFSKYLQQQRSSDLQVVQSRLYALEQNTGVFQQETEQILSSIITSVGGPNGQGNPAVAVQTKY</sequence>
<keyword evidence="1" id="KW-0472">Membrane</keyword>
<comment type="caution">
    <text evidence="2">The sequence shown here is derived from an EMBL/GenBank/DDBJ whole genome shotgun (WGS) entry which is preliminary data.</text>
</comment>
<dbReference type="Proteomes" id="UP001319080">
    <property type="component" value="Unassembled WGS sequence"/>
</dbReference>
<keyword evidence="1" id="KW-0812">Transmembrane</keyword>
<dbReference type="EMBL" id="JAHESE010000011">
    <property type="protein sequence ID" value="MBT1709163.1"/>
    <property type="molecule type" value="Genomic_DNA"/>
</dbReference>
<organism evidence="2 3">
    <name type="scientific">Dawidia cretensis</name>
    <dbReference type="NCBI Taxonomy" id="2782350"/>
    <lineage>
        <taxon>Bacteria</taxon>
        <taxon>Pseudomonadati</taxon>
        <taxon>Bacteroidota</taxon>
        <taxon>Cytophagia</taxon>
        <taxon>Cytophagales</taxon>
        <taxon>Chryseotaleaceae</taxon>
        <taxon>Dawidia</taxon>
    </lineage>
</organism>
<gene>
    <name evidence="2" type="ORF">KK062_13055</name>
</gene>
<proteinExistence type="predicted"/>
<protein>
    <recommendedName>
        <fullName evidence="4">Zinc-finger domain-containing protein</fullName>
    </recommendedName>
</protein>
<evidence type="ECO:0008006" key="4">
    <source>
        <dbReference type="Google" id="ProtNLM"/>
    </source>
</evidence>